<gene>
    <name evidence="2" type="ORF">K460DRAFT_366498</name>
</gene>
<protein>
    <submittedName>
        <fullName evidence="2">Uncharacterized protein</fullName>
    </submittedName>
</protein>
<evidence type="ECO:0000313" key="2">
    <source>
        <dbReference type="EMBL" id="KAF1845654.1"/>
    </source>
</evidence>
<evidence type="ECO:0000313" key="3">
    <source>
        <dbReference type="Proteomes" id="UP000800039"/>
    </source>
</evidence>
<feature type="region of interest" description="Disordered" evidence="1">
    <location>
        <begin position="33"/>
        <end position="52"/>
    </location>
</feature>
<dbReference type="RefSeq" id="XP_040788217.1">
    <property type="nucleotide sequence ID" value="XM_040933388.1"/>
</dbReference>
<organism evidence="2 3">
    <name type="scientific">Cucurbitaria berberidis CBS 394.84</name>
    <dbReference type="NCBI Taxonomy" id="1168544"/>
    <lineage>
        <taxon>Eukaryota</taxon>
        <taxon>Fungi</taxon>
        <taxon>Dikarya</taxon>
        <taxon>Ascomycota</taxon>
        <taxon>Pezizomycotina</taxon>
        <taxon>Dothideomycetes</taxon>
        <taxon>Pleosporomycetidae</taxon>
        <taxon>Pleosporales</taxon>
        <taxon>Pleosporineae</taxon>
        <taxon>Cucurbitariaceae</taxon>
        <taxon>Cucurbitaria</taxon>
    </lineage>
</organism>
<comment type="caution">
    <text evidence="2">The sequence shown here is derived from an EMBL/GenBank/DDBJ whole genome shotgun (WGS) entry which is preliminary data.</text>
</comment>
<sequence>MTSTASRSTWTFTEGAKRVPTHREGHVAIGSMAHRRHSHCTTPRRKKAPKNRVQKIAVERETDLPR</sequence>
<name>A0A9P4GHP1_9PLEO</name>
<dbReference type="AlphaFoldDB" id="A0A9P4GHP1"/>
<reference evidence="2" key="1">
    <citation type="submission" date="2020-01" db="EMBL/GenBank/DDBJ databases">
        <authorList>
            <consortium name="DOE Joint Genome Institute"/>
            <person name="Haridas S."/>
            <person name="Albert R."/>
            <person name="Binder M."/>
            <person name="Bloem J."/>
            <person name="Labutti K."/>
            <person name="Salamov A."/>
            <person name="Andreopoulos B."/>
            <person name="Baker S.E."/>
            <person name="Barry K."/>
            <person name="Bills G."/>
            <person name="Bluhm B.H."/>
            <person name="Cannon C."/>
            <person name="Castanera R."/>
            <person name="Culley D.E."/>
            <person name="Daum C."/>
            <person name="Ezra D."/>
            <person name="Gonzalez J.B."/>
            <person name="Henrissat B."/>
            <person name="Kuo A."/>
            <person name="Liang C."/>
            <person name="Lipzen A."/>
            <person name="Lutzoni F."/>
            <person name="Magnuson J."/>
            <person name="Mondo S."/>
            <person name="Nolan M."/>
            <person name="Ohm R."/>
            <person name="Pangilinan J."/>
            <person name="Park H.-J."/>
            <person name="Ramirez L."/>
            <person name="Alfaro M."/>
            <person name="Sun H."/>
            <person name="Tritt A."/>
            <person name="Yoshinaga Y."/>
            <person name="Zwiers L.-H."/>
            <person name="Turgeon B.G."/>
            <person name="Goodwin S.B."/>
            <person name="Spatafora J.W."/>
            <person name="Crous P.W."/>
            <person name="Grigoriev I.V."/>
        </authorList>
    </citation>
    <scope>NUCLEOTIDE SEQUENCE</scope>
    <source>
        <strain evidence="2">CBS 394.84</strain>
    </source>
</reference>
<dbReference type="Proteomes" id="UP000800039">
    <property type="component" value="Unassembled WGS sequence"/>
</dbReference>
<dbReference type="EMBL" id="ML976616">
    <property type="protein sequence ID" value="KAF1845654.1"/>
    <property type="molecule type" value="Genomic_DNA"/>
</dbReference>
<proteinExistence type="predicted"/>
<keyword evidence="3" id="KW-1185">Reference proteome</keyword>
<dbReference type="GeneID" id="63850639"/>
<evidence type="ECO:0000256" key="1">
    <source>
        <dbReference type="SAM" id="MobiDB-lite"/>
    </source>
</evidence>
<accession>A0A9P4GHP1</accession>